<evidence type="ECO:0000256" key="5">
    <source>
        <dbReference type="ARBA" id="ARBA00022989"/>
    </source>
</evidence>
<organism evidence="9 10">
    <name type="scientific">Actinocorallia herbida</name>
    <dbReference type="NCBI Taxonomy" id="58109"/>
    <lineage>
        <taxon>Bacteria</taxon>
        <taxon>Bacillati</taxon>
        <taxon>Actinomycetota</taxon>
        <taxon>Actinomycetes</taxon>
        <taxon>Streptosporangiales</taxon>
        <taxon>Thermomonosporaceae</taxon>
        <taxon>Actinocorallia</taxon>
    </lineage>
</organism>
<evidence type="ECO:0000256" key="7">
    <source>
        <dbReference type="RuleBase" id="RU363032"/>
    </source>
</evidence>
<dbReference type="GO" id="GO:0005886">
    <property type="term" value="C:plasma membrane"/>
    <property type="evidence" value="ECO:0007669"/>
    <property type="project" value="UniProtKB-SubCell"/>
</dbReference>
<keyword evidence="3" id="KW-1003">Cell membrane</keyword>
<dbReference type="Proteomes" id="UP000272400">
    <property type="component" value="Unassembled WGS sequence"/>
</dbReference>
<dbReference type="EMBL" id="RJKE01000001">
    <property type="protein sequence ID" value="ROO84794.1"/>
    <property type="molecule type" value="Genomic_DNA"/>
</dbReference>
<dbReference type="CDD" id="cd06261">
    <property type="entry name" value="TM_PBP2"/>
    <property type="match status" value="1"/>
</dbReference>
<evidence type="ECO:0000256" key="3">
    <source>
        <dbReference type="ARBA" id="ARBA00022475"/>
    </source>
</evidence>
<dbReference type="PANTHER" id="PTHR43163:SF6">
    <property type="entry name" value="DIPEPTIDE TRANSPORT SYSTEM PERMEASE PROTEIN DPPB-RELATED"/>
    <property type="match status" value="1"/>
</dbReference>
<feature type="transmembrane region" description="Helical" evidence="7">
    <location>
        <begin position="112"/>
        <end position="135"/>
    </location>
</feature>
<proteinExistence type="inferred from homology"/>
<evidence type="ECO:0000256" key="2">
    <source>
        <dbReference type="ARBA" id="ARBA00022448"/>
    </source>
</evidence>
<feature type="transmembrane region" description="Helical" evidence="7">
    <location>
        <begin position="285"/>
        <end position="311"/>
    </location>
</feature>
<dbReference type="GO" id="GO:0071916">
    <property type="term" value="F:dipeptide transmembrane transporter activity"/>
    <property type="evidence" value="ECO:0007669"/>
    <property type="project" value="TreeGrafter"/>
</dbReference>
<evidence type="ECO:0000313" key="9">
    <source>
        <dbReference type="EMBL" id="ROO84794.1"/>
    </source>
</evidence>
<feature type="transmembrane region" description="Helical" evidence="7">
    <location>
        <begin position="20"/>
        <end position="41"/>
    </location>
</feature>
<dbReference type="InterPro" id="IPR035906">
    <property type="entry name" value="MetI-like_sf"/>
</dbReference>
<dbReference type="SUPFAM" id="SSF161098">
    <property type="entry name" value="MetI-like"/>
    <property type="match status" value="1"/>
</dbReference>
<feature type="domain" description="ABC transmembrane type-1" evidence="8">
    <location>
        <begin position="108"/>
        <end position="308"/>
    </location>
</feature>
<evidence type="ECO:0000313" key="10">
    <source>
        <dbReference type="Proteomes" id="UP000272400"/>
    </source>
</evidence>
<dbReference type="AlphaFoldDB" id="A0A3N1CUC3"/>
<evidence type="ECO:0000259" key="8">
    <source>
        <dbReference type="PROSITE" id="PS50928"/>
    </source>
</evidence>
<dbReference type="OrthoDB" id="9778910at2"/>
<keyword evidence="5 7" id="KW-1133">Transmembrane helix</keyword>
<keyword evidence="2 7" id="KW-0813">Transport</keyword>
<dbReference type="RefSeq" id="WP_123664365.1">
    <property type="nucleotide sequence ID" value="NZ_RJKE01000001.1"/>
</dbReference>
<evidence type="ECO:0000256" key="6">
    <source>
        <dbReference type="ARBA" id="ARBA00023136"/>
    </source>
</evidence>
<evidence type="ECO:0000256" key="1">
    <source>
        <dbReference type="ARBA" id="ARBA00004651"/>
    </source>
</evidence>
<feature type="transmembrane region" description="Helical" evidence="7">
    <location>
        <begin position="185"/>
        <end position="204"/>
    </location>
</feature>
<name>A0A3N1CUC3_9ACTN</name>
<comment type="subcellular location">
    <subcellularLocation>
        <location evidence="1 7">Cell membrane</location>
        <topology evidence="1 7">Multi-pass membrane protein</topology>
    </subcellularLocation>
</comment>
<comment type="similarity">
    <text evidence="7">Belongs to the binding-protein-dependent transport system permease family.</text>
</comment>
<feature type="transmembrane region" description="Helical" evidence="7">
    <location>
        <begin position="147"/>
        <end position="173"/>
    </location>
</feature>
<keyword evidence="6 7" id="KW-0472">Membrane</keyword>
<accession>A0A3N1CUC3</accession>
<gene>
    <name evidence="9" type="ORF">EDD29_2323</name>
</gene>
<feature type="transmembrane region" description="Helical" evidence="7">
    <location>
        <begin position="239"/>
        <end position="265"/>
    </location>
</feature>
<sequence length="317" mass="33005">MKTQAPARRARALRAGAARLAGVVAVLWGAATLAFLALALIPGDPVTILLGPFTTASQEIRDQIAADHGLDRPLHERYLAYLGRLVTGDLGESYQLQKPVSAVLGEAIGPTVALALTAVVLAVTIAIVSAVLTAGREGRLRGLATGWELIAVSLPSHWFGILLLTAFSFQLQLFPVVGGVGPQALVLPALTLALPIAGVLAQVLREGLEAALAQPFAVTARARGLSRRQVRLRHALRHAAAPLATLSGWLAGTLLGGAVIVETVFGRPGLGALALQSAMNKDMPVLIGIVLVSALVFVALSALIDAFHLLVDPRLRP</sequence>
<dbReference type="PROSITE" id="PS50928">
    <property type="entry name" value="ABC_TM1"/>
    <property type="match status" value="1"/>
</dbReference>
<evidence type="ECO:0000256" key="4">
    <source>
        <dbReference type="ARBA" id="ARBA00022692"/>
    </source>
</evidence>
<keyword evidence="10" id="KW-1185">Reference proteome</keyword>
<keyword evidence="4 7" id="KW-0812">Transmembrane</keyword>
<reference evidence="9 10" key="1">
    <citation type="submission" date="2018-11" db="EMBL/GenBank/DDBJ databases">
        <title>Sequencing the genomes of 1000 actinobacteria strains.</title>
        <authorList>
            <person name="Klenk H.-P."/>
        </authorList>
    </citation>
    <scope>NUCLEOTIDE SEQUENCE [LARGE SCALE GENOMIC DNA]</scope>
    <source>
        <strain evidence="9 10">DSM 44254</strain>
    </source>
</reference>
<dbReference type="Gene3D" id="1.10.3720.10">
    <property type="entry name" value="MetI-like"/>
    <property type="match status" value="1"/>
</dbReference>
<dbReference type="PANTHER" id="PTHR43163">
    <property type="entry name" value="DIPEPTIDE TRANSPORT SYSTEM PERMEASE PROTEIN DPPB-RELATED"/>
    <property type="match status" value="1"/>
</dbReference>
<protein>
    <submittedName>
        <fullName evidence="9">Peptide/nickel transport system permease protein</fullName>
    </submittedName>
</protein>
<dbReference type="InterPro" id="IPR000515">
    <property type="entry name" value="MetI-like"/>
</dbReference>
<dbReference type="Pfam" id="PF00528">
    <property type="entry name" value="BPD_transp_1"/>
    <property type="match status" value="1"/>
</dbReference>
<comment type="caution">
    <text evidence="9">The sequence shown here is derived from an EMBL/GenBank/DDBJ whole genome shotgun (WGS) entry which is preliminary data.</text>
</comment>